<dbReference type="RefSeq" id="WP_029160091.1">
    <property type="nucleotide sequence ID" value="NZ_CP009933.1"/>
</dbReference>
<feature type="coiled-coil region" evidence="6">
    <location>
        <begin position="41"/>
        <end position="82"/>
    </location>
</feature>
<keyword evidence="6" id="KW-0175">Coiled coil</keyword>
<protein>
    <submittedName>
        <fullName evidence="9">NLP/P60 protein</fullName>
    </submittedName>
</protein>
<name>A0A0E3M7D0_CLOSL</name>
<keyword evidence="10" id="KW-1185">Reference proteome</keyword>
<evidence type="ECO:0000313" key="9">
    <source>
        <dbReference type="EMBL" id="AKA68672.1"/>
    </source>
</evidence>
<feature type="signal peptide" evidence="7">
    <location>
        <begin position="1"/>
        <end position="24"/>
    </location>
</feature>
<dbReference type="GO" id="GO:0008234">
    <property type="term" value="F:cysteine-type peptidase activity"/>
    <property type="evidence" value="ECO:0007669"/>
    <property type="project" value="UniProtKB-KW"/>
</dbReference>
<dbReference type="Proteomes" id="UP000033115">
    <property type="component" value="Chromosome"/>
</dbReference>
<dbReference type="PROSITE" id="PS51935">
    <property type="entry name" value="NLPC_P60"/>
    <property type="match status" value="1"/>
</dbReference>
<feature type="domain" description="NlpC/P60" evidence="8">
    <location>
        <begin position="212"/>
        <end position="329"/>
    </location>
</feature>
<dbReference type="GO" id="GO:0006508">
    <property type="term" value="P:proteolysis"/>
    <property type="evidence" value="ECO:0007669"/>
    <property type="project" value="UniProtKB-KW"/>
</dbReference>
<evidence type="ECO:0000256" key="3">
    <source>
        <dbReference type="ARBA" id="ARBA00022729"/>
    </source>
</evidence>
<dbReference type="Pfam" id="PF24568">
    <property type="entry name" value="CC_PcsB"/>
    <property type="match status" value="1"/>
</dbReference>
<evidence type="ECO:0000259" key="8">
    <source>
        <dbReference type="PROSITE" id="PS51935"/>
    </source>
</evidence>
<accession>A0A0E3M7D0</accession>
<evidence type="ECO:0000256" key="6">
    <source>
        <dbReference type="SAM" id="Coils"/>
    </source>
</evidence>
<dbReference type="Pfam" id="PF00877">
    <property type="entry name" value="NLPC_P60"/>
    <property type="match status" value="1"/>
</dbReference>
<comment type="similarity">
    <text evidence="1">Belongs to the peptidase C40 family.</text>
</comment>
<evidence type="ECO:0000256" key="2">
    <source>
        <dbReference type="ARBA" id="ARBA00022670"/>
    </source>
</evidence>
<evidence type="ECO:0000256" key="1">
    <source>
        <dbReference type="ARBA" id="ARBA00007074"/>
    </source>
</evidence>
<evidence type="ECO:0000256" key="7">
    <source>
        <dbReference type="SAM" id="SignalP"/>
    </source>
</evidence>
<proteinExistence type="inferred from homology"/>
<keyword evidence="5" id="KW-0788">Thiol protease</keyword>
<dbReference type="InterPro" id="IPR057309">
    <property type="entry name" value="PcsB_CC"/>
</dbReference>
<dbReference type="InterPro" id="IPR051202">
    <property type="entry name" value="Peptidase_C40"/>
</dbReference>
<keyword evidence="3 7" id="KW-0732">Signal</keyword>
<dbReference type="KEGG" id="csq:CSCA_1547"/>
<evidence type="ECO:0000256" key="5">
    <source>
        <dbReference type="ARBA" id="ARBA00022807"/>
    </source>
</evidence>
<organism evidence="9 10">
    <name type="scientific">Clostridium scatologenes</name>
    <dbReference type="NCBI Taxonomy" id="1548"/>
    <lineage>
        <taxon>Bacteria</taxon>
        <taxon>Bacillati</taxon>
        <taxon>Bacillota</taxon>
        <taxon>Clostridia</taxon>
        <taxon>Eubacteriales</taxon>
        <taxon>Clostridiaceae</taxon>
        <taxon>Clostridium</taxon>
    </lineage>
</organism>
<dbReference type="SUPFAM" id="SSF54001">
    <property type="entry name" value="Cysteine proteinases"/>
    <property type="match status" value="1"/>
</dbReference>
<dbReference type="HOGENOM" id="CLU_034085_0_0_9"/>
<feature type="coiled-coil region" evidence="6">
    <location>
        <begin position="136"/>
        <end position="191"/>
    </location>
</feature>
<sequence length="329" mass="35773">MKKIVKFITGTLTAVFLLGNTVFAKPAANDPSQDGSVNVNIEKLDNDIQNALVKLDSNNKEITKTSNDIKSLEQQIKNNDTDIIQHKDILKKRVRAAYINGSGGYVEMILDSTNFSDFLSRMEAIKTIVAFDNKTIASLNDKKNKMETEKKNLNEKSTKLISLKADTEKKIAKLNSDKDAAKKLAAQSQQKQVAYASAAVSKPSLSRGASVSLGSNAVVNYAYSFIGTPYVWGGTSPSGFDCSGFTQYVYAHFGVGLGRTTYEQINDGTTVSRDQLQPGDLVLFGTSGNPHHVGIYVGNGMYIHAPQTGDVVKVSPLTRGDYLTAKRVK</sequence>
<keyword evidence="4" id="KW-0378">Hydrolase</keyword>
<dbReference type="STRING" id="1548.CSCA_1547"/>
<keyword evidence="2" id="KW-0645">Protease</keyword>
<dbReference type="Gene3D" id="6.10.250.3150">
    <property type="match status" value="1"/>
</dbReference>
<dbReference type="InterPro" id="IPR038765">
    <property type="entry name" value="Papain-like_cys_pep_sf"/>
</dbReference>
<dbReference type="InterPro" id="IPR000064">
    <property type="entry name" value="NLP_P60_dom"/>
</dbReference>
<dbReference type="PANTHER" id="PTHR47053:SF1">
    <property type="entry name" value="MUREIN DD-ENDOPEPTIDASE MEPH-RELATED"/>
    <property type="match status" value="1"/>
</dbReference>
<evidence type="ECO:0000313" key="10">
    <source>
        <dbReference type="Proteomes" id="UP000033115"/>
    </source>
</evidence>
<reference evidence="9 10" key="1">
    <citation type="journal article" date="2015" name="J. Biotechnol.">
        <title>Complete genome sequence of a malodorant-producing acetogen, Clostridium scatologenes ATCC 25775(T).</title>
        <authorList>
            <person name="Zhu Z."/>
            <person name="Guo T."/>
            <person name="Zheng H."/>
            <person name="Song T."/>
            <person name="Ouyang P."/>
            <person name="Xie J."/>
        </authorList>
    </citation>
    <scope>NUCLEOTIDE SEQUENCE [LARGE SCALE GENOMIC DNA]</scope>
    <source>
        <strain evidence="9 10">ATCC 25775</strain>
    </source>
</reference>
<dbReference type="PANTHER" id="PTHR47053">
    <property type="entry name" value="MUREIN DD-ENDOPEPTIDASE MEPH-RELATED"/>
    <property type="match status" value="1"/>
</dbReference>
<gene>
    <name evidence="9" type="ORF">CSCA_1547</name>
</gene>
<dbReference type="AlphaFoldDB" id="A0A0E3M7D0"/>
<feature type="chain" id="PRO_5002411486" evidence="7">
    <location>
        <begin position="25"/>
        <end position="329"/>
    </location>
</feature>
<dbReference type="Gene3D" id="3.90.1720.10">
    <property type="entry name" value="endopeptidase domain like (from Nostoc punctiforme)"/>
    <property type="match status" value="1"/>
</dbReference>
<dbReference type="EMBL" id="CP009933">
    <property type="protein sequence ID" value="AKA68672.1"/>
    <property type="molecule type" value="Genomic_DNA"/>
</dbReference>
<evidence type="ECO:0000256" key="4">
    <source>
        <dbReference type="ARBA" id="ARBA00022801"/>
    </source>
</evidence>